<dbReference type="AlphaFoldDB" id="A0A4Q0YQ50"/>
<dbReference type="Proteomes" id="UP000290287">
    <property type="component" value="Unassembled WGS sequence"/>
</dbReference>
<proteinExistence type="predicted"/>
<dbReference type="OrthoDB" id="8904393at2"/>
<accession>A0A4Q0YQ50</accession>
<protein>
    <recommendedName>
        <fullName evidence="3">Tetratricopeptide repeat protein</fullName>
    </recommendedName>
</protein>
<dbReference type="SUPFAM" id="SSF48452">
    <property type="entry name" value="TPR-like"/>
    <property type="match status" value="1"/>
</dbReference>
<dbReference type="EMBL" id="PEIB01000026">
    <property type="protein sequence ID" value="RXJ72134.1"/>
    <property type="molecule type" value="Genomic_DNA"/>
</dbReference>
<comment type="caution">
    <text evidence="1">The sequence shown here is derived from an EMBL/GenBank/DDBJ whole genome shotgun (WGS) entry which is preliminary data.</text>
</comment>
<dbReference type="Gene3D" id="1.25.40.10">
    <property type="entry name" value="Tetratricopeptide repeat domain"/>
    <property type="match status" value="1"/>
</dbReference>
<dbReference type="RefSeq" id="WP_129123403.1">
    <property type="nucleotide sequence ID" value="NZ_PEIB01000026.1"/>
</dbReference>
<evidence type="ECO:0000313" key="1">
    <source>
        <dbReference type="EMBL" id="RXJ72134.1"/>
    </source>
</evidence>
<evidence type="ECO:0008006" key="3">
    <source>
        <dbReference type="Google" id="ProtNLM"/>
    </source>
</evidence>
<dbReference type="InterPro" id="IPR011990">
    <property type="entry name" value="TPR-like_helical_dom_sf"/>
</dbReference>
<reference evidence="1 2" key="1">
    <citation type="submission" date="2017-10" db="EMBL/GenBank/DDBJ databases">
        <title>Nyctiphanis sp. nov., isolated from the stomach of the euphausiid Nyctiphanes simplex (Hansen, 1911) in the Gulf of California.</title>
        <authorList>
            <person name="Gomez-Gil B."/>
            <person name="Aguilar-Mendez M."/>
            <person name="Lopez-Cortes A."/>
            <person name="Gomez-Gutierrez J."/>
            <person name="Roque A."/>
            <person name="Lang E."/>
            <person name="Gonzalez-Castillo A."/>
        </authorList>
    </citation>
    <scope>NUCLEOTIDE SEQUENCE [LARGE SCALE GENOMIC DNA]</scope>
    <source>
        <strain evidence="1 2">CAIM 600</strain>
    </source>
</reference>
<name>A0A4Q0YQ50_9GAMM</name>
<sequence>MEYQRDHFSICHLKGFFYRCGIWLLAVVQKKQLLKEWQEIKIADHLRAMGARNTAIRLSSCVATKTENRRNQFWAYQVHATSLQYVYRYPESEKHFQKALQLADELERSFALQHYGKSLVEQHRHIEAKAVLKEALEIRRKLKQSKLVQSTEIALAHLKSSTA</sequence>
<dbReference type="Pfam" id="PF13424">
    <property type="entry name" value="TPR_12"/>
    <property type="match status" value="1"/>
</dbReference>
<evidence type="ECO:0000313" key="2">
    <source>
        <dbReference type="Proteomes" id="UP000290287"/>
    </source>
</evidence>
<keyword evidence="2" id="KW-1185">Reference proteome</keyword>
<gene>
    <name evidence="1" type="ORF">CS022_17865</name>
</gene>
<organism evidence="1 2">
    <name type="scientific">Veronia nyctiphanis</name>
    <dbReference type="NCBI Taxonomy" id="1278244"/>
    <lineage>
        <taxon>Bacteria</taxon>
        <taxon>Pseudomonadati</taxon>
        <taxon>Pseudomonadota</taxon>
        <taxon>Gammaproteobacteria</taxon>
        <taxon>Vibrionales</taxon>
        <taxon>Vibrionaceae</taxon>
        <taxon>Veronia</taxon>
    </lineage>
</organism>